<evidence type="ECO:0000313" key="1">
    <source>
        <dbReference type="EMBL" id="RJE16543.1"/>
    </source>
</evidence>
<dbReference type="OrthoDB" id="3026777at2759"/>
<sequence>MTKYKLPLRCRTKGLLVYGKSLNGDWEGVKQGLEEMCDSTTIIVKPRDFLQIFDRIFLEYWVSHTGPEIHDFIFYYIDKFRLVPDRVLYKHILEA</sequence>
<gene>
    <name evidence="1" type="ORF">PHISCL_11120</name>
</gene>
<feature type="non-terminal residue" evidence="1">
    <location>
        <position position="95"/>
    </location>
</feature>
<dbReference type="Proteomes" id="UP000266188">
    <property type="component" value="Unassembled WGS sequence"/>
</dbReference>
<name>A0A3A2Z2W0_9EURO</name>
<comment type="caution">
    <text evidence="1">The sequence shown here is derived from an EMBL/GenBank/DDBJ whole genome shotgun (WGS) entry which is preliminary data.</text>
</comment>
<dbReference type="EMBL" id="MVGC01004043">
    <property type="protein sequence ID" value="RJE16543.1"/>
    <property type="molecule type" value="Genomic_DNA"/>
</dbReference>
<dbReference type="AlphaFoldDB" id="A0A3A2Z2W0"/>
<reference evidence="2" key="1">
    <citation type="submission" date="2017-02" db="EMBL/GenBank/DDBJ databases">
        <authorList>
            <person name="Tafer H."/>
            <person name="Lopandic K."/>
        </authorList>
    </citation>
    <scope>NUCLEOTIDE SEQUENCE [LARGE SCALE GENOMIC DNA]</scope>
    <source>
        <strain evidence="2">CBS 366.77</strain>
    </source>
</reference>
<organism evidence="1 2">
    <name type="scientific">Aspergillus sclerotialis</name>
    <dbReference type="NCBI Taxonomy" id="2070753"/>
    <lineage>
        <taxon>Eukaryota</taxon>
        <taxon>Fungi</taxon>
        <taxon>Dikarya</taxon>
        <taxon>Ascomycota</taxon>
        <taxon>Pezizomycotina</taxon>
        <taxon>Eurotiomycetes</taxon>
        <taxon>Eurotiomycetidae</taxon>
        <taxon>Eurotiales</taxon>
        <taxon>Aspergillaceae</taxon>
        <taxon>Aspergillus</taxon>
        <taxon>Aspergillus subgen. Polypaecilum</taxon>
    </lineage>
</organism>
<accession>A0A3A2Z2W0</accession>
<proteinExistence type="predicted"/>
<keyword evidence="2" id="KW-1185">Reference proteome</keyword>
<protein>
    <submittedName>
        <fullName evidence="1">Pentatricopeptide repeat protein</fullName>
    </submittedName>
</protein>
<evidence type="ECO:0000313" key="2">
    <source>
        <dbReference type="Proteomes" id="UP000266188"/>
    </source>
</evidence>